<dbReference type="SUPFAM" id="SSF51735">
    <property type="entry name" value="NAD(P)-binding Rossmann-fold domains"/>
    <property type="match status" value="1"/>
</dbReference>
<gene>
    <name evidence="2" type="ORF">S40285_09003</name>
</gene>
<dbReference type="InParanoid" id="A0A084Q900"/>
<dbReference type="PANTHER" id="PTHR43313">
    <property type="entry name" value="SHORT-CHAIN DEHYDROGENASE/REDUCTASE FAMILY 9C"/>
    <property type="match status" value="1"/>
</dbReference>
<proteinExistence type="predicted"/>
<sequence>MANPLLSALSYATIPANRILAWIDVIVHTISGYILYWFIGGYRPQYHTRPSKNSNGDVYAPSVIVTGASQGIGLATSLYLSSKGFTVFASVKDDTELENIRHEIKKRDVNTRGPIRPLIMDVLSPESVQSAAAEVSRIIGGSTKAPLVGVINNAGYCMISPMELTPDEAVRDLFELDFWAYIRVIQEFLPLIKENRGRFINVCSYGAYVNPPMSNGIGPKITNAWDSCFHDESHGAIGVDSMGDVVKTDKRCNEAEKRLYRSMMNKWYHLIRAAAYGAAQTSEAVALSIHDALTDPFLQPYYTVGYDALLGQMIRDLAPESVYEVSMLKAFDQK</sequence>
<dbReference type="PRINTS" id="PR00081">
    <property type="entry name" value="GDHRDH"/>
</dbReference>
<keyword evidence="3" id="KW-1185">Reference proteome</keyword>
<reference evidence="2 3" key="1">
    <citation type="journal article" date="2014" name="BMC Genomics">
        <title>Comparative genome sequencing reveals chemotype-specific gene clusters in the toxigenic black mold Stachybotrys.</title>
        <authorList>
            <person name="Semeiks J."/>
            <person name="Borek D."/>
            <person name="Otwinowski Z."/>
            <person name="Grishin N.V."/>
        </authorList>
    </citation>
    <scope>NUCLEOTIDE SEQUENCE [LARGE SCALE GENOMIC DNA]</scope>
    <source>
        <strain evidence="2 3">IBT 40285</strain>
    </source>
</reference>
<dbReference type="GO" id="GO:0016491">
    <property type="term" value="F:oxidoreductase activity"/>
    <property type="evidence" value="ECO:0007669"/>
    <property type="project" value="TreeGrafter"/>
</dbReference>
<dbReference type="OrthoDB" id="2102561at2759"/>
<dbReference type="Pfam" id="PF00106">
    <property type="entry name" value="adh_short"/>
    <property type="match status" value="1"/>
</dbReference>
<keyword evidence="1" id="KW-1133">Transmembrane helix</keyword>
<keyword evidence="1" id="KW-0812">Transmembrane</keyword>
<dbReference type="InterPro" id="IPR036291">
    <property type="entry name" value="NAD(P)-bd_dom_sf"/>
</dbReference>
<dbReference type="HOGENOM" id="CLU_010194_2_9_1"/>
<dbReference type="GO" id="GO:0008202">
    <property type="term" value="P:steroid metabolic process"/>
    <property type="evidence" value="ECO:0007669"/>
    <property type="project" value="TreeGrafter"/>
</dbReference>
<dbReference type="Gene3D" id="3.40.50.720">
    <property type="entry name" value="NAD(P)-binding Rossmann-like Domain"/>
    <property type="match status" value="1"/>
</dbReference>
<accession>A0A084Q900</accession>
<dbReference type="PANTHER" id="PTHR43313:SF1">
    <property type="entry name" value="3BETA-HYDROXYSTEROID DEHYDROGENASE DHS-16"/>
    <property type="match status" value="1"/>
</dbReference>
<protein>
    <submittedName>
        <fullName evidence="2">Uncharacterized protein</fullName>
    </submittedName>
</protein>
<dbReference type="STRING" id="1283841.A0A084Q900"/>
<evidence type="ECO:0000313" key="3">
    <source>
        <dbReference type="Proteomes" id="UP000028524"/>
    </source>
</evidence>
<dbReference type="InterPro" id="IPR002347">
    <property type="entry name" value="SDR_fam"/>
</dbReference>
<evidence type="ECO:0000256" key="1">
    <source>
        <dbReference type="SAM" id="Phobius"/>
    </source>
</evidence>
<dbReference type="AlphaFoldDB" id="A0A084Q900"/>
<dbReference type="EMBL" id="KL660925">
    <property type="protein sequence ID" value="KFA60435.1"/>
    <property type="molecule type" value="Genomic_DNA"/>
</dbReference>
<organism evidence="2 3">
    <name type="scientific">Stachybotrys chlorohalonatus (strain IBT 40285)</name>
    <dbReference type="NCBI Taxonomy" id="1283841"/>
    <lineage>
        <taxon>Eukaryota</taxon>
        <taxon>Fungi</taxon>
        <taxon>Dikarya</taxon>
        <taxon>Ascomycota</taxon>
        <taxon>Pezizomycotina</taxon>
        <taxon>Sordariomycetes</taxon>
        <taxon>Hypocreomycetidae</taxon>
        <taxon>Hypocreales</taxon>
        <taxon>Stachybotryaceae</taxon>
        <taxon>Stachybotrys</taxon>
    </lineage>
</organism>
<feature type="transmembrane region" description="Helical" evidence="1">
    <location>
        <begin position="20"/>
        <end position="39"/>
    </location>
</feature>
<evidence type="ECO:0000313" key="2">
    <source>
        <dbReference type="EMBL" id="KFA60435.1"/>
    </source>
</evidence>
<keyword evidence="1" id="KW-0472">Membrane</keyword>
<dbReference type="Proteomes" id="UP000028524">
    <property type="component" value="Unassembled WGS sequence"/>
</dbReference>
<name>A0A084Q900_STAC4</name>